<dbReference type="InterPro" id="IPR002821">
    <property type="entry name" value="Hydantoinase_A"/>
</dbReference>
<keyword evidence="5" id="KW-1185">Reference proteome</keyword>
<dbReference type="InterPro" id="IPR043129">
    <property type="entry name" value="ATPase_NBD"/>
</dbReference>
<dbReference type="SUPFAM" id="SSF53067">
    <property type="entry name" value="Actin-like ATPase domain"/>
    <property type="match status" value="1"/>
</dbReference>
<evidence type="ECO:0000313" key="4">
    <source>
        <dbReference type="EMBL" id="GAA4283804.1"/>
    </source>
</evidence>
<proteinExistence type="predicted"/>
<dbReference type="Gene3D" id="3.30.420.40">
    <property type="match status" value="1"/>
</dbReference>
<protein>
    <submittedName>
        <fullName evidence="4">Hydantoinase/oxoprolinase family protein</fullName>
    </submittedName>
</protein>
<evidence type="ECO:0000259" key="2">
    <source>
        <dbReference type="Pfam" id="PF05378"/>
    </source>
</evidence>
<evidence type="ECO:0000259" key="3">
    <source>
        <dbReference type="Pfam" id="PF19278"/>
    </source>
</evidence>
<sequence length="713" mass="75641">MKYRVGIDIGGTFTDCVAIDTNGRVTIGKSPSTPPNFEVGFMNAIEAVANNLGTSLEEFLPSIDSLLHGCTVGTNALVEGRTAKVGLITSAGHADSIFIMRGGGRLANQTPDYIAHVSMHEKPAPLVPRSLVREIGERVTRDGSVLAKVDEAEVRAAVQSLLDSGVEAFAVSLLWSVSNDAHEREVGRIIAEMAPRAFVSLGSAMVNRIGEYERTVATVVNSLIGPEMTSYLSRMHDALAGSGFTRELGIMTCSGGLVSSTLAQEHPILTIGSGPVAGVVGSQTLARIGDVNEREREGDKALNTITTDMGGTTLDVGILSRGIPSTRSTTWFGQYAYYVPSIDVRSVGAGGGSIIHYHESSGTIRVGPESAGANPGPAAFGRGGTRPTITDADLVLGYLNPEYFLKGGIPLDLAAARTALETVGKPLGMTAEEVAAAAGRLVDSHMADEIRLLSIHEGHDPRDFTMFAYGGNGAVHAPAFARELGVRNVVIPLGDLAAGFSALGVASSDFLVVEEASVMTQHPFDLEKLNSTWSRLESSALERMVAQGVNASEVQFERIAEMRYSQQVHEVPVAAPLGEYTQSTADELVVEFEQEYARVFGETSVMANAGHQVSTLVVKAVAPTGTAGVLRESENGTGHPPLKGERGVIWYEEGLERRPTPIYHGEDFLRGMRIIGPAIVEYPDTTLVVRADQTARITPTGSIMVEITAEESN</sequence>
<dbReference type="RefSeq" id="WP_236863888.1">
    <property type="nucleotide sequence ID" value="NZ_BAABAZ010000004.1"/>
</dbReference>
<dbReference type="InterPro" id="IPR049517">
    <property type="entry name" value="ACX-like_C"/>
</dbReference>
<evidence type="ECO:0000259" key="1">
    <source>
        <dbReference type="Pfam" id="PF01968"/>
    </source>
</evidence>
<dbReference type="Pfam" id="PF01968">
    <property type="entry name" value="Hydantoinase_A"/>
    <property type="match status" value="1"/>
</dbReference>
<evidence type="ECO:0000313" key="5">
    <source>
        <dbReference type="Proteomes" id="UP001501586"/>
    </source>
</evidence>
<reference evidence="5" key="1">
    <citation type="journal article" date="2019" name="Int. J. Syst. Evol. Microbiol.">
        <title>The Global Catalogue of Microorganisms (GCM) 10K type strain sequencing project: providing services to taxonomists for standard genome sequencing and annotation.</title>
        <authorList>
            <consortium name="The Broad Institute Genomics Platform"/>
            <consortium name="The Broad Institute Genome Sequencing Center for Infectious Disease"/>
            <person name="Wu L."/>
            <person name="Ma J."/>
        </authorList>
    </citation>
    <scope>NUCLEOTIDE SEQUENCE [LARGE SCALE GENOMIC DNA]</scope>
    <source>
        <strain evidence="5">JCM 17458</strain>
    </source>
</reference>
<dbReference type="PANTHER" id="PTHR11365">
    <property type="entry name" value="5-OXOPROLINASE RELATED"/>
    <property type="match status" value="1"/>
</dbReference>
<name>A0ABP8EIP2_9MICO</name>
<dbReference type="InterPro" id="IPR008040">
    <property type="entry name" value="Hydant_A_N"/>
</dbReference>
<dbReference type="Pfam" id="PF19278">
    <property type="entry name" value="Hydant_A_C"/>
    <property type="match status" value="1"/>
</dbReference>
<feature type="domain" description="Hydantoinase/oxoprolinase N-terminal" evidence="2">
    <location>
        <begin position="4"/>
        <end position="193"/>
    </location>
</feature>
<accession>A0ABP8EIP2</accession>
<dbReference type="EMBL" id="BAABAZ010000004">
    <property type="protein sequence ID" value="GAA4283804.1"/>
    <property type="molecule type" value="Genomic_DNA"/>
</dbReference>
<gene>
    <name evidence="4" type="ORF">GCM10022261_13350</name>
</gene>
<feature type="domain" description="Hydantoinase A/oxoprolinase" evidence="1">
    <location>
        <begin position="214"/>
        <end position="510"/>
    </location>
</feature>
<organism evidence="4 5">
    <name type="scientific">Brevibacterium daeguense</name>
    <dbReference type="NCBI Taxonomy" id="909936"/>
    <lineage>
        <taxon>Bacteria</taxon>
        <taxon>Bacillati</taxon>
        <taxon>Actinomycetota</taxon>
        <taxon>Actinomycetes</taxon>
        <taxon>Micrococcales</taxon>
        <taxon>Brevibacteriaceae</taxon>
        <taxon>Brevibacterium</taxon>
    </lineage>
</organism>
<dbReference type="PANTHER" id="PTHR11365:SF23">
    <property type="entry name" value="HYPOTHETICAL 5-OXOPROLINASE (EUROFUNG)-RELATED"/>
    <property type="match status" value="1"/>
</dbReference>
<dbReference type="InterPro" id="IPR045079">
    <property type="entry name" value="Oxoprolinase-like"/>
</dbReference>
<dbReference type="Pfam" id="PF05378">
    <property type="entry name" value="Hydant_A_N"/>
    <property type="match status" value="1"/>
</dbReference>
<feature type="domain" description="Acetophenone carboxylase-like C-terminal" evidence="3">
    <location>
        <begin position="527"/>
        <end position="695"/>
    </location>
</feature>
<comment type="caution">
    <text evidence="4">The sequence shown here is derived from an EMBL/GenBank/DDBJ whole genome shotgun (WGS) entry which is preliminary data.</text>
</comment>
<dbReference type="Proteomes" id="UP001501586">
    <property type="component" value="Unassembled WGS sequence"/>
</dbReference>